<keyword evidence="9" id="KW-1185">Reference proteome</keyword>
<evidence type="ECO:0000256" key="5">
    <source>
        <dbReference type="PROSITE-ProRule" id="PRU00520"/>
    </source>
</evidence>
<feature type="domain" description="Acylphosphatase-like" evidence="7">
    <location>
        <begin position="34"/>
        <end position="120"/>
    </location>
</feature>
<evidence type="ECO:0000313" key="9">
    <source>
        <dbReference type="Proteomes" id="UP000183954"/>
    </source>
</evidence>
<evidence type="ECO:0000256" key="3">
    <source>
        <dbReference type="ARBA" id="ARBA00015991"/>
    </source>
</evidence>
<dbReference type="Pfam" id="PF00708">
    <property type="entry name" value="Acylphosphatase"/>
    <property type="match status" value="1"/>
</dbReference>
<dbReference type="OrthoDB" id="9808093at2"/>
<dbReference type="EMBL" id="FQXJ01000008">
    <property type="protein sequence ID" value="SHI13386.1"/>
    <property type="molecule type" value="Genomic_DNA"/>
</dbReference>
<comment type="catalytic activity">
    <reaction evidence="4 5">
        <text>an acyl phosphate + H2O = a carboxylate + phosphate + H(+)</text>
        <dbReference type="Rhea" id="RHEA:14965"/>
        <dbReference type="ChEBI" id="CHEBI:15377"/>
        <dbReference type="ChEBI" id="CHEBI:15378"/>
        <dbReference type="ChEBI" id="CHEBI:29067"/>
        <dbReference type="ChEBI" id="CHEBI:43474"/>
        <dbReference type="ChEBI" id="CHEBI:59918"/>
        <dbReference type="EC" id="3.6.1.7"/>
    </reaction>
</comment>
<comment type="similarity">
    <text evidence="1 6">Belongs to the acylphosphatase family.</text>
</comment>
<dbReference type="Proteomes" id="UP000183954">
    <property type="component" value="Unassembled WGS sequence"/>
</dbReference>
<accession>A0A1M5YN23</accession>
<evidence type="ECO:0000256" key="4">
    <source>
        <dbReference type="ARBA" id="ARBA00047645"/>
    </source>
</evidence>
<dbReference type="PANTHER" id="PTHR47268">
    <property type="entry name" value="ACYLPHOSPHATASE"/>
    <property type="match status" value="1"/>
</dbReference>
<organism evidence="8 9">
    <name type="scientific">Desulfosporosinus lacus DSM 15449</name>
    <dbReference type="NCBI Taxonomy" id="1121420"/>
    <lineage>
        <taxon>Bacteria</taxon>
        <taxon>Bacillati</taxon>
        <taxon>Bacillota</taxon>
        <taxon>Clostridia</taxon>
        <taxon>Eubacteriales</taxon>
        <taxon>Desulfitobacteriaceae</taxon>
        <taxon>Desulfosporosinus</taxon>
    </lineage>
</organism>
<dbReference type="STRING" id="1121420.SAMN02746098_02576"/>
<sequence>MRFIYYLKKLRDGYVINQVKHVELPLFKPSPTVRKKLIFSGRVQKVGFRLEVYELANRLNLTGWVKNRNDKNVEAEVQGENEMIIFLIKYLKTLKRASVRDVVINEMPIVDDETDFAVIKEWF</sequence>
<evidence type="ECO:0000256" key="1">
    <source>
        <dbReference type="ARBA" id="ARBA00005614"/>
    </source>
</evidence>
<reference evidence="9" key="1">
    <citation type="submission" date="2016-11" db="EMBL/GenBank/DDBJ databases">
        <authorList>
            <person name="Varghese N."/>
            <person name="Submissions S."/>
        </authorList>
    </citation>
    <scope>NUCLEOTIDE SEQUENCE [LARGE SCALE GENOMIC DNA]</scope>
    <source>
        <strain evidence="9">DSM 15449</strain>
    </source>
</reference>
<proteinExistence type="inferred from homology"/>
<evidence type="ECO:0000256" key="6">
    <source>
        <dbReference type="RuleBase" id="RU004168"/>
    </source>
</evidence>
<gene>
    <name evidence="8" type="ORF">SAMN02746098_02576</name>
</gene>
<name>A0A1M5YN23_9FIRM</name>
<dbReference type="EC" id="3.6.1.7" evidence="2 5"/>
<dbReference type="Gene3D" id="3.30.70.100">
    <property type="match status" value="1"/>
</dbReference>
<feature type="active site" evidence="5">
    <location>
        <position position="49"/>
    </location>
</feature>
<protein>
    <recommendedName>
        <fullName evidence="3 5">acylphosphatase</fullName>
        <ecNumber evidence="2 5">3.6.1.7</ecNumber>
    </recommendedName>
</protein>
<evidence type="ECO:0000259" key="7">
    <source>
        <dbReference type="PROSITE" id="PS51160"/>
    </source>
</evidence>
<dbReference type="PROSITE" id="PS51160">
    <property type="entry name" value="ACYLPHOSPHATASE_3"/>
    <property type="match status" value="1"/>
</dbReference>
<dbReference type="RefSeq" id="WP_084110272.1">
    <property type="nucleotide sequence ID" value="NZ_FQXJ01000008.1"/>
</dbReference>
<feature type="active site" evidence="5">
    <location>
        <position position="67"/>
    </location>
</feature>
<dbReference type="AlphaFoldDB" id="A0A1M5YN23"/>
<evidence type="ECO:0000256" key="2">
    <source>
        <dbReference type="ARBA" id="ARBA00012150"/>
    </source>
</evidence>
<dbReference type="GO" id="GO:0003998">
    <property type="term" value="F:acylphosphatase activity"/>
    <property type="evidence" value="ECO:0007669"/>
    <property type="project" value="UniProtKB-EC"/>
</dbReference>
<dbReference type="InterPro" id="IPR001792">
    <property type="entry name" value="Acylphosphatase-like_dom"/>
</dbReference>
<dbReference type="SUPFAM" id="SSF54975">
    <property type="entry name" value="Acylphosphatase/BLUF domain-like"/>
    <property type="match status" value="1"/>
</dbReference>
<dbReference type="InterPro" id="IPR036046">
    <property type="entry name" value="Acylphosphatase-like_dom_sf"/>
</dbReference>
<evidence type="ECO:0000313" key="8">
    <source>
        <dbReference type="EMBL" id="SHI13386.1"/>
    </source>
</evidence>
<keyword evidence="5" id="KW-0378">Hydrolase</keyword>
<dbReference type="InterPro" id="IPR020456">
    <property type="entry name" value="Acylphosphatase"/>
</dbReference>
<dbReference type="PANTHER" id="PTHR47268:SF4">
    <property type="entry name" value="ACYLPHOSPHATASE"/>
    <property type="match status" value="1"/>
</dbReference>